<dbReference type="EMBL" id="JAKOGI010000815">
    <property type="protein sequence ID" value="KAJ8430231.1"/>
    <property type="molecule type" value="Genomic_DNA"/>
</dbReference>
<gene>
    <name evidence="7" type="ORF">Cgig2_009409</name>
</gene>
<feature type="domain" description="Fe2OG dioxygenase" evidence="6">
    <location>
        <begin position="199"/>
        <end position="301"/>
    </location>
</feature>
<dbReference type="InterPro" id="IPR027443">
    <property type="entry name" value="IPNS-like_sf"/>
</dbReference>
<evidence type="ECO:0000256" key="3">
    <source>
        <dbReference type="ARBA" id="ARBA00023002"/>
    </source>
</evidence>
<evidence type="ECO:0000256" key="1">
    <source>
        <dbReference type="ARBA" id="ARBA00008056"/>
    </source>
</evidence>
<evidence type="ECO:0000256" key="4">
    <source>
        <dbReference type="ARBA" id="ARBA00023004"/>
    </source>
</evidence>
<dbReference type="FunFam" id="2.60.120.330:FF:000012">
    <property type="entry name" value="Gibberellin 20 oxidase 1"/>
    <property type="match status" value="1"/>
</dbReference>
<evidence type="ECO:0000259" key="6">
    <source>
        <dbReference type="PROSITE" id="PS51471"/>
    </source>
</evidence>
<dbReference type="SUPFAM" id="SSF51197">
    <property type="entry name" value="Clavaminate synthase-like"/>
    <property type="match status" value="1"/>
</dbReference>
<keyword evidence="4 5" id="KW-0408">Iron</keyword>
<reference evidence="7" key="1">
    <citation type="submission" date="2022-04" db="EMBL/GenBank/DDBJ databases">
        <title>Carnegiea gigantea Genome sequencing and assembly v2.</title>
        <authorList>
            <person name="Copetti D."/>
            <person name="Sanderson M.J."/>
            <person name="Burquez A."/>
            <person name="Wojciechowski M.F."/>
        </authorList>
    </citation>
    <scope>NUCLEOTIDE SEQUENCE</scope>
    <source>
        <strain evidence="7">SGP5-SGP5p</strain>
        <tissue evidence="7">Aerial part</tissue>
    </source>
</reference>
<keyword evidence="8" id="KW-1185">Reference proteome</keyword>
<dbReference type="Pfam" id="PF14226">
    <property type="entry name" value="DIOX_N"/>
    <property type="match status" value="1"/>
</dbReference>
<dbReference type="PRINTS" id="PR00682">
    <property type="entry name" value="IPNSYNTHASE"/>
</dbReference>
<protein>
    <recommendedName>
        <fullName evidence="6">Fe2OG dioxygenase domain-containing protein</fullName>
    </recommendedName>
</protein>
<dbReference type="PANTHER" id="PTHR10209">
    <property type="entry name" value="OXIDOREDUCTASE, 2OG-FE II OXYGENASE FAMILY PROTEIN"/>
    <property type="match status" value="1"/>
</dbReference>
<dbReference type="OrthoDB" id="288590at2759"/>
<comment type="caution">
    <text evidence="7">The sequence shown here is derived from an EMBL/GenBank/DDBJ whole genome shotgun (WGS) entry which is preliminary data.</text>
</comment>
<keyword evidence="2 5" id="KW-0479">Metal-binding</keyword>
<evidence type="ECO:0000256" key="5">
    <source>
        <dbReference type="RuleBase" id="RU003682"/>
    </source>
</evidence>
<dbReference type="Pfam" id="PF03171">
    <property type="entry name" value="2OG-FeII_Oxy"/>
    <property type="match status" value="1"/>
</dbReference>
<keyword evidence="3 5" id="KW-0560">Oxidoreductase</keyword>
<dbReference type="PANTHER" id="PTHR10209:SF744">
    <property type="entry name" value="PROTEIN DMR6-LIKE OXYGENASE 2-LIKE"/>
    <property type="match status" value="1"/>
</dbReference>
<comment type="similarity">
    <text evidence="1 5">Belongs to the iron/ascorbate-dependent oxidoreductase family.</text>
</comment>
<dbReference type="InterPro" id="IPR044861">
    <property type="entry name" value="IPNS-like_FE2OG_OXY"/>
</dbReference>
<dbReference type="AlphaFoldDB" id="A0A9Q1Q6N8"/>
<sequence length="352" mass="40126">MAEVDPAFIQAIEHRPKPITTEDEAIPVIDLSPISIYSLDDRGHLPKNVDIDGLITKIGEACAKRGFFQVINHGVPLEKLEKLELIAREFFSLPLEEKRRVSRDEGNPLGYYDAEHTKNVRDWKEVFDFIGKDHIVTPVTSDDLEPKIVVNRWPEYPPQLREIGEEYAREVEKLAFKLMELIALSLGLPSTSFREFFEDHTSLVRLNHYPPCPSPDLALGVGRHKDSGGLTILAQDAVGGLEVRRKSDGEWIRVKPNPGAFIINIGDIVQVWTNGKCESVEHRVKVNSEKDRVSFPFFFNPAHYVISWLTKKTLQNTKKEYSWGAFFATRRKSNLKKLDADNIQISHFQINA</sequence>
<dbReference type="InterPro" id="IPR026992">
    <property type="entry name" value="DIOX_N"/>
</dbReference>
<proteinExistence type="inferred from homology"/>
<dbReference type="GO" id="GO:0046872">
    <property type="term" value="F:metal ion binding"/>
    <property type="evidence" value="ECO:0007669"/>
    <property type="project" value="UniProtKB-KW"/>
</dbReference>
<evidence type="ECO:0000313" key="8">
    <source>
        <dbReference type="Proteomes" id="UP001153076"/>
    </source>
</evidence>
<dbReference type="GO" id="GO:0051213">
    <property type="term" value="F:dioxygenase activity"/>
    <property type="evidence" value="ECO:0007669"/>
    <property type="project" value="UniProtKB-ARBA"/>
</dbReference>
<name>A0A9Q1Q6N8_9CARY</name>
<dbReference type="Gene3D" id="2.60.120.330">
    <property type="entry name" value="B-lactam Antibiotic, Isopenicillin N Synthase, Chain"/>
    <property type="match status" value="1"/>
</dbReference>
<evidence type="ECO:0000256" key="2">
    <source>
        <dbReference type="ARBA" id="ARBA00022723"/>
    </source>
</evidence>
<dbReference type="PROSITE" id="PS51471">
    <property type="entry name" value="FE2OG_OXY"/>
    <property type="match status" value="1"/>
</dbReference>
<evidence type="ECO:0000313" key="7">
    <source>
        <dbReference type="EMBL" id="KAJ8430231.1"/>
    </source>
</evidence>
<accession>A0A9Q1Q6N8</accession>
<dbReference type="InterPro" id="IPR005123">
    <property type="entry name" value="Oxoglu/Fe-dep_dioxygenase_dom"/>
</dbReference>
<dbReference type="Proteomes" id="UP001153076">
    <property type="component" value="Unassembled WGS sequence"/>
</dbReference>
<organism evidence="7 8">
    <name type="scientific">Carnegiea gigantea</name>
    <dbReference type="NCBI Taxonomy" id="171969"/>
    <lineage>
        <taxon>Eukaryota</taxon>
        <taxon>Viridiplantae</taxon>
        <taxon>Streptophyta</taxon>
        <taxon>Embryophyta</taxon>
        <taxon>Tracheophyta</taxon>
        <taxon>Spermatophyta</taxon>
        <taxon>Magnoliopsida</taxon>
        <taxon>eudicotyledons</taxon>
        <taxon>Gunneridae</taxon>
        <taxon>Pentapetalae</taxon>
        <taxon>Caryophyllales</taxon>
        <taxon>Cactineae</taxon>
        <taxon>Cactaceae</taxon>
        <taxon>Cactoideae</taxon>
        <taxon>Echinocereeae</taxon>
        <taxon>Carnegiea</taxon>
    </lineage>
</organism>